<dbReference type="SMART" id="SM00849">
    <property type="entry name" value="Lactamase_B"/>
    <property type="match status" value="1"/>
</dbReference>
<evidence type="ECO:0000256" key="7">
    <source>
        <dbReference type="ARBA" id="ARBA00023002"/>
    </source>
</evidence>
<dbReference type="InterPro" id="IPR052189">
    <property type="entry name" value="L-asp_N-monooxygenase_NS-form"/>
</dbReference>
<evidence type="ECO:0000313" key="11">
    <source>
        <dbReference type="Proteomes" id="UP000011201"/>
    </source>
</evidence>
<dbReference type="FunFam" id="3.60.15.10:FF:000013">
    <property type="entry name" value="Persulfide dioxygenase ETHE1, mitochondrial"/>
    <property type="match status" value="1"/>
</dbReference>
<dbReference type="InterPro" id="IPR001279">
    <property type="entry name" value="Metallo-B-lactamas"/>
</dbReference>
<dbReference type="SUPFAM" id="SSF56281">
    <property type="entry name" value="Metallo-hydrolase/oxidoreductase"/>
    <property type="match status" value="1"/>
</dbReference>
<dbReference type="GO" id="GO:0004416">
    <property type="term" value="F:hydroxyacylglutathione hydrolase activity"/>
    <property type="evidence" value="ECO:0007669"/>
    <property type="project" value="UniProtKB-EC"/>
</dbReference>
<proteinExistence type="inferred from homology"/>
<dbReference type="PATRIC" id="fig|927668.3.peg.1636"/>
<dbReference type="InterPro" id="IPR036866">
    <property type="entry name" value="RibonucZ/Hydroxyglut_hydro"/>
</dbReference>
<dbReference type="OrthoDB" id="9784009at2"/>
<dbReference type="RefSeq" id="WP_009626399.1">
    <property type="nucleotide sequence ID" value="NZ_ALWB01000041.1"/>
</dbReference>
<protein>
    <submittedName>
        <fullName evidence="10">Hydroxyacylglutathione hydrolase</fullName>
        <ecNumber evidence="10">3.1.2.6</ecNumber>
    </submittedName>
</protein>
<dbReference type="EC" id="3.1.2.6" evidence="10"/>
<dbReference type="InterPro" id="IPR036188">
    <property type="entry name" value="FAD/NAD-bd_sf"/>
</dbReference>
<dbReference type="Pfam" id="PF00753">
    <property type="entry name" value="Lactamase_B"/>
    <property type="match status" value="1"/>
</dbReference>
<keyword evidence="4" id="KW-0809">Transit peptide</keyword>
<dbReference type="CDD" id="cd07724">
    <property type="entry name" value="POD-like_MBL-fold"/>
    <property type="match status" value="1"/>
</dbReference>
<evidence type="ECO:0000256" key="1">
    <source>
        <dbReference type="ARBA" id="ARBA00001954"/>
    </source>
</evidence>
<comment type="caution">
    <text evidence="10">The sequence shown here is derived from an EMBL/GenBank/DDBJ whole genome shotgun (WGS) entry which is preliminary data.</text>
</comment>
<organism evidence="10 11">
    <name type="scientific">Pseudanabaena biceps PCC 7429</name>
    <dbReference type="NCBI Taxonomy" id="927668"/>
    <lineage>
        <taxon>Bacteria</taxon>
        <taxon>Bacillati</taxon>
        <taxon>Cyanobacteriota</taxon>
        <taxon>Cyanophyceae</taxon>
        <taxon>Pseudanabaenales</taxon>
        <taxon>Pseudanabaenaceae</taxon>
        <taxon>Pseudanabaena</taxon>
    </lineage>
</organism>
<accession>L8N5H4</accession>
<evidence type="ECO:0000313" key="10">
    <source>
        <dbReference type="EMBL" id="ELS33478.1"/>
    </source>
</evidence>
<dbReference type="PANTHER" id="PTHR40254">
    <property type="entry name" value="BLR0577 PROTEIN"/>
    <property type="match status" value="1"/>
</dbReference>
<evidence type="ECO:0000256" key="3">
    <source>
        <dbReference type="ARBA" id="ARBA00022723"/>
    </source>
</evidence>
<dbReference type="Proteomes" id="UP000011201">
    <property type="component" value="Unassembled WGS sequence"/>
</dbReference>
<gene>
    <name evidence="10" type="ORF">Pse7429DRAFT_1449</name>
</gene>
<comment type="cofactor">
    <cofactor evidence="1">
        <name>Fe(2+)</name>
        <dbReference type="ChEBI" id="CHEBI:29033"/>
    </cofactor>
</comment>
<keyword evidence="7" id="KW-0560">Oxidoreductase</keyword>
<evidence type="ECO:0000256" key="8">
    <source>
        <dbReference type="ARBA" id="ARBA00023004"/>
    </source>
</evidence>
<evidence type="ECO:0000259" key="9">
    <source>
        <dbReference type="SMART" id="SM00849"/>
    </source>
</evidence>
<dbReference type="Gene3D" id="3.60.15.10">
    <property type="entry name" value="Ribonuclease Z/Hydroxyacylglutathione hydrolase-like"/>
    <property type="match status" value="1"/>
</dbReference>
<feature type="domain" description="Metallo-beta-lactamase" evidence="9">
    <location>
        <begin position="517"/>
        <end position="677"/>
    </location>
</feature>
<sequence precursor="true">MAQNNTQKDPNESKSATIAIIGGGFSGTLVAVNLLKTATQPLAIKLIERREQIAKGIAYSTDTDCHLLNVSAGNMTAFPNDAGHFLRWLYYNYSELADFLPHEITASTFIPRKVYGLYIQSVLEEALATAPNHIKLERITDEVIAVEKIQTASSQRARVFLKHQGAIAADKVVLALGNSPNVLPQDADRTRNAWSAAALEDLHLDDDVLLTGTGLTMVDMVLSLHERNHKGKIYAVSRRGLSPQRHQATKPYPPFLTVENAPKTALGLWRHLRMEVKKAESEGYDWRAVIDSLRPITQKVWQQLPLQEQKRFLRHAVPYWDVHRHRIAQQVAEVLDQLLASGQLTIAAGRIQSQEQDENGVTVTIQARTNKSQKSQKSQNKSSYTLQVHRVVNCTGVAADYRKSNHPLVESLRSQNLIRPNSLGLGLASAANGALLNGTNKPSNLLYTIGTPRKGDLWETIAVPELRGQAQALAETLLRSLPLRVRSIPTTPLLIGDILQQVNSALIFRQFCDPETSSYTYLIGDRQTREAVLVDPVLEQVERDLQAIDDLGLTLRYCLETHIHADHVTGAGKLRQLRGAQVLVPEKAAVLKADLSLADGEILTIGSVTIQAIATNGHTNAHLSYLVNNTHLLTGDALFIRGCGRTDFQGGDAGTLYDAVTEKLFTLPDETLVYPAHDYKGRTVSTIGEERRLNPRFSDRTREQFITIMNNLNLAFPKKMNEAVPANEYCGDFIPQDSVANLGIDLAISQDEKEIELTILKNTEIYNDYFAMYI</sequence>
<evidence type="ECO:0000256" key="4">
    <source>
        <dbReference type="ARBA" id="ARBA00022946"/>
    </source>
</evidence>
<dbReference type="SUPFAM" id="SSF51905">
    <property type="entry name" value="FAD/NAD(P)-binding domain"/>
    <property type="match status" value="1"/>
</dbReference>
<dbReference type="Gene3D" id="3.50.50.60">
    <property type="entry name" value="FAD/NAD(P)-binding domain"/>
    <property type="match status" value="1"/>
</dbReference>
<evidence type="ECO:0000256" key="5">
    <source>
        <dbReference type="ARBA" id="ARBA00022964"/>
    </source>
</evidence>
<evidence type="ECO:0000256" key="6">
    <source>
        <dbReference type="ARBA" id="ARBA00022990"/>
    </source>
</evidence>
<dbReference type="GO" id="GO:0006749">
    <property type="term" value="P:glutathione metabolic process"/>
    <property type="evidence" value="ECO:0007669"/>
    <property type="project" value="InterPro"/>
</dbReference>
<keyword evidence="11" id="KW-1185">Reference proteome</keyword>
<dbReference type="GO" id="GO:0046872">
    <property type="term" value="F:metal ion binding"/>
    <property type="evidence" value="ECO:0007669"/>
    <property type="project" value="UniProtKB-KW"/>
</dbReference>
<dbReference type="EMBL" id="ALWB01000041">
    <property type="protein sequence ID" value="ELS33478.1"/>
    <property type="molecule type" value="Genomic_DNA"/>
</dbReference>
<comment type="similarity">
    <text evidence="2">Belongs to the metallo-beta-lactamase superfamily. Glyoxalase II family.</text>
</comment>
<dbReference type="PANTHER" id="PTHR40254:SF1">
    <property type="entry name" value="BLR0577 PROTEIN"/>
    <property type="match status" value="1"/>
</dbReference>
<dbReference type="InterPro" id="IPR044528">
    <property type="entry name" value="POD-like_MBL-fold"/>
</dbReference>
<keyword evidence="5" id="KW-0223">Dioxygenase</keyword>
<dbReference type="InterPro" id="IPR038732">
    <property type="entry name" value="HpyO/CreE_NAD-binding"/>
</dbReference>
<evidence type="ECO:0000256" key="2">
    <source>
        <dbReference type="ARBA" id="ARBA00006759"/>
    </source>
</evidence>
<reference evidence="10 11" key="1">
    <citation type="journal article" date="2013" name="Proc. Natl. Acad. Sci. U.S.A.">
        <title>Improving the coverage of the cyanobacterial phylum using diversity-driven genome sequencing.</title>
        <authorList>
            <person name="Shih P.M."/>
            <person name="Wu D."/>
            <person name="Latifi A."/>
            <person name="Axen S.D."/>
            <person name="Fewer D.P."/>
            <person name="Talla E."/>
            <person name="Calteau A."/>
            <person name="Cai F."/>
            <person name="Tandeau de Marsac N."/>
            <person name="Rippka R."/>
            <person name="Herdman M."/>
            <person name="Sivonen K."/>
            <person name="Coursin T."/>
            <person name="Laurent T."/>
            <person name="Goodwin L."/>
            <person name="Nolan M."/>
            <person name="Davenport K.W."/>
            <person name="Han C.S."/>
            <person name="Rubin E.M."/>
            <person name="Eisen J.A."/>
            <person name="Woyke T."/>
            <person name="Gugger M."/>
            <person name="Kerfeld C.A."/>
        </authorList>
    </citation>
    <scope>NUCLEOTIDE SEQUENCE [LARGE SCALE GENOMIC DNA]</scope>
    <source>
        <strain evidence="10 11">PCC 7429</strain>
    </source>
</reference>
<keyword evidence="8" id="KW-0408">Iron</keyword>
<dbReference type="GO" id="GO:0050313">
    <property type="term" value="F:sulfur dioxygenase activity"/>
    <property type="evidence" value="ECO:0007669"/>
    <property type="project" value="InterPro"/>
</dbReference>
<keyword evidence="3" id="KW-0479">Metal-binding</keyword>
<dbReference type="Pfam" id="PF13454">
    <property type="entry name" value="NAD_binding_9"/>
    <property type="match status" value="1"/>
</dbReference>
<keyword evidence="6" id="KW-0007">Acetylation</keyword>
<keyword evidence="10" id="KW-0378">Hydrolase</keyword>
<name>L8N5H4_9CYAN</name>
<dbReference type="AlphaFoldDB" id="L8N5H4"/>